<dbReference type="InterPro" id="IPR003423">
    <property type="entry name" value="OMP_efflux"/>
</dbReference>
<comment type="caution">
    <text evidence="8">The sequence shown here is derived from an EMBL/GenBank/DDBJ whole genome shotgun (WGS) entry which is preliminary data.</text>
</comment>
<evidence type="ECO:0008006" key="10">
    <source>
        <dbReference type="Google" id="ProtNLM"/>
    </source>
</evidence>
<dbReference type="PANTHER" id="PTHR30026:SF20">
    <property type="entry name" value="OUTER MEMBRANE PROTEIN TOLC"/>
    <property type="match status" value="1"/>
</dbReference>
<reference evidence="9" key="1">
    <citation type="submission" date="2017-08" db="EMBL/GenBank/DDBJ databases">
        <title>A dynamic microbial community with high functional redundancy inhabits the cold, oxic subseafloor aquifer.</title>
        <authorList>
            <person name="Tully B.J."/>
            <person name="Wheat C.G."/>
            <person name="Glazer B.T."/>
            <person name="Huber J.A."/>
        </authorList>
    </citation>
    <scope>NUCLEOTIDE SEQUENCE [LARGE SCALE GENOMIC DNA]</scope>
</reference>
<dbReference type="Proteomes" id="UP000228987">
    <property type="component" value="Unassembled WGS sequence"/>
</dbReference>
<keyword evidence="7" id="KW-0998">Cell outer membrane</keyword>
<dbReference type="AlphaFoldDB" id="A0A2A5CAX8"/>
<evidence type="ECO:0000256" key="7">
    <source>
        <dbReference type="ARBA" id="ARBA00023237"/>
    </source>
</evidence>
<comment type="similarity">
    <text evidence="2">Belongs to the outer membrane factor (OMF) (TC 1.B.17) family.</text>
</comment>
<dbReference type="InterPro" id="IPR051906">
    <property type="entry name" value="TolC-like"/>
</dbReference>
<keyword evidence="3" id="KW-0813">Transport</keyword>
<evidence type="ECO:0000256" key="5">
    <source>
        <dbReference type="ARBA" id="ARBA00022692"/>
    </source>
</evidence>
<sequence length="655" mass="73670">MTVAPFLASCIVVPDPFSQSELAQIAQADRELIFRAQEELPAGEFLTLEKAFAMALKYNLENRVALLEATLANNSFDLSRAELLPDLAANAGYTNRSNDLASFSNSVATGDESLESSSSQEREQVTGDISFSWNLLDFGLSYLTAKQGADNYLIADKARQKVMLTLLQEVRSAYWYAVAMEAMEDELEELYLEAEDILDDLQVNRREGLQDPISVLTEMRTIIETLQVLDQVRQSISTSKTRLAQLINIENLDSIRLEVSDDYEKLFRVSDDPEVMQEMELYALTNSSDYIAEVYNARIEQDETRKTMLQLFPGLEFSYGENYTSNRFSLNDSWGQLSANITGDLMNLVNVKTIRKFRDTSELLTLNRKLAINMAVVAGVNITWQEYQNSLIQFDRAALLNEIDSQLFELTNLQEANSVGTNIATIQSKLRAFSSSMGERESYASAQTAYGAYLSSLGVNPIPNNYMQIPVDNLADSISANFVMQMEPFLSLNAIQDIRMVYINDTQISGNLLGNDILKTGAEISSILDKNDELVVLGREFITDNGGRLVIESDGAYQYRPPSRNEFNYDDLEELFTYTITDESEDQDNVIFKIVGVTDNRLDSRLFILPGFGPNIDEFMGAFLPVPQLEEYLEIFLPAPSRNDFIEAFEPALDN</sequence>
<evidence type="ECO:0000313" key="9">
    <source>
        <dbReference type="Proteomes" id="UP000228987"/>
    </source>
</evidence>
<keyword evidence="5" id="KW-0812">Transmembrane</keyword>
<dbReference type="GO" id="GO:0009279">
    <property type="term" value="C:cell outer membrane"/>
    <property type="evidence" value="ECO:0007669"/>
    <property type="project" value="UniProtKB-SubCell"/>
</dbReference>
<evidence type="ECO:0000313" key="8">
    <source>
        <dbReference type="EMBL" id="PCJ40590.1"/>
    </source>
</evidence>
<dbReference type="SUPFAM" id="SSF56954">
    <property type="entry name" value="Outer membrane efflux proteins (OEP)"/>
    <property type="match status" value="1"/>
</dbReference>
<evidence type="ECO:0000256" key="4">
    <source>
        <dbReference type="ARBA" id="ARBA00022452"/>
    </source>
</evidence>
<evidence type="ECO:0000256" key="6">
    <source>
        <dbReference type="ARBA" id="ARBA00023136"/>
    </source>
</evidence>
<comment type="subcellular location">
    <subcellularLocation>
        <location evidence="1">Cell outer membrane</location>
    </subcellularLocation>
</comment>
<keyword evidence="6" id="KW-0472">Membrane</keyword>
<dbReference type="GO" id="GO:1990281">
    <property type="term" value="C:efflux pump complex"/>
    <property type="evidence" value="ECO:0007669"/>
    <property type="project" value="TreeGrafter"/>
</dbReference>
<evidence type="ECO:0000256" key="2">
    <source>
        <dbReference type="ARBA" id="ARBA00007613"/>
    </source>
</evidence>
<accession>A0A2A5CAX8</accession>
<proteinExistence type="inferred from homology"/>
<evidence type="ECO:0000256" key="3">
    <source>
        <dbReference type="ARBA" id="ARBA00022448"/>
    </source>
</evidence>
<organism evidence="8 9">
    <name type="scientific">SAR86 cluster bacterium</name>
    <dbReference type="NCBI Taxonomy" id="2030880"/>
    <lineage>
        <taxon>Bacteria</taxon>
        <taxon>Pseudomonadati</taxon>
        <taxon>Pseudomonadota</taxon>
        <taxon>Gammaproteobacteria</taxon>
        <taxon>SAR86 cluster</taxon>
    </lineage>
</organism>
<protein>
    <recommendedName>
        <fullName evidence="10">Transporter</fullName>
    </recommendedName>
</protein>
<keyword evidence="4" id="KW-1134">Transmembrane beta strand</keyword>
<dbReference type="EMBL" id="NVWI01000008">
    <property type="protein sequence ID" value="PCJ40590.1"/>
    <property type="molecule type" value="Genomic_DNA"/>
</dbReference>
<dbReference type="GO" id="GO:0015288">
    <property type="term" value="F:porin activity"/>
    <property type="evidence" value="ECO:0007669"/>
    <property type="project" value="TreeGrafter"/>
</dbReference>
<dbReference type="PANTHER" id="PTHR30026">
    <property type="entry name" value="OUTER MEMBRANE PROTEIN TOLC"/>
    <property type="match status" value="1"/>
</dbReference>
<evidence type="ECO:0000256" key="1">
    <source>
        <dbReference type="ARBA" id="ARBA00004442"/>
    </source>
</evidence>
<dbReference type="Pfam" id="PF02321">
    <property type="entry name" value="OEP"/>
    <property type="match status" value="1"/>
</dbReference>
<gene>
    <name evidence="8" type="ORF">COA71_10110</name>
</gene>
<dbReference type="GO" id="GO:0015562">
    <property type="term" value="F:efflux transmembrane transporter activity"/>
    <property type="evidence" value="ECO:0007669"/>
    <property type="project" value="InterPro"/>
</dbReference>
<name>A0A2A5CAX8_9GAMM</name>
<dbReference type="Gene3D" id="1.20.1600.10">
    <property type="entry name" value="Outer membrane efflux proteins (OEP)"/>
    <property type="match status" value="1"/>
</dbReference>